<proteinExistence type="predicted"/>
<sequence>MINFCVEQKEPCCKNPIGELDFKIDKCYSSIYSRLCKHVNDTVVHITQEERDEWNNKASKEALKDIQD</sequence>
<keyword evidence="1" id="KW-0675">Receptor</keyword>
<reference evidence="1" key="1">
    <citation type="journal article" date="2021" name="Proc. Natl. Acad. Sci. U.S.A.">
        <title>A Catalog of Tens of Thousands of Viruses from Human Metagenomes Reveals Hidden Associations with Chronic Diseases.</title>
        <authorList>
            <person name="Tisza M.J."/>
            <person name="Buck C.B."/>
        </authorList>
    </citation>
    <scope>NUCLEOTIDE SEQUENCE</scope>
    <source>
        <strain evidence="1">Ctx9V1</strain>
    </source>
</reference>
<protein>
    <submittedName>
        <fullName evidence="1">Receptor binding protein</fullName>
    </submittedName>
</protein>
<organism evidence="1">
    <name type="scientific">virus sp. ctx9V1</name>
    <dbReference type="NCBI Taxonomy" id="2828001"/>
    <lineage>
        <taxon>Viruses</taxon>
    </lineage>
</organism>
<dbReference type="EMBL" id="BK059093">
    <property type="protein sequence ID" value="DAE29343.1"/>
    <property type="molecule type" value="Genomic_DNA"/>
</dbReference>
<name>A0A8S5RDA8_9VIRU</name>
<evidence type="ECO:0000313" key="1">
    <source>
        <dbReference type="EMBL" id="DAE29343.1"/>
    </source>
</evidence>
<accession>A0A8S5RDA8</accession>